<protein>
    <submittedName>
        <fullName evidence="6">LysR family transcriptional regulator</fullName>
    </submittedName>
</protein>
<dbReference type="GO" id="GO:0000976">
    <property type="term" value="F:transcription cis-regulatory region binding"/>
    <property type="evidence" value="ECO:0007669"/>
    <property type="project" value="TreeGrafter"/>
</dbReference>
<evidence type="ECO:0000256" key="2">
    <source>
        <dbReference type="ARBA" id="ARBA00023015"/>
    </source>
</evidence>
<organism evidence="6 7">
    <name type="scientific">Flavonifractor plautii</name>
    <name type="common">Fusobacterium plautii</name>
    <dbReference type="NCBI Taxonomy" id="292800"/>
    <lineage>
        <taxon>Bacteria</taxon>
        <taxon>Bacillati</taxon>
        <taxon>Bacillota</taxon>
        <taxon>Clostridia</taxon>
        <taxon>Eubacteriales</taxon>
        <taxon>Oscillospiraceae</taxon>
        <taxon>Flavonifractor</taxon>
    </lineage>
</organism>
<dbReference type="CDD" id="cd05466">
    <property type="entry name" value="PBP2_LTTR_substrate"/>
    <property type="match status" value="1"/>
</dbReference>
<evidence type="ECO:0000313" key="7">
    <source>
        <dbReference type="Proteomes" id="UP000595792"/>
    </source>
</evidence>
<dbReference type="SUPFAM" id="SSF53850">
    <property type="entry name" value="Periplasmic binding protein-like II"/>
    <property type="match status" value="1"/>
</dbReference>
<keyword evidence="4" id="KW-0804">Transcription</keyword>
<dbReference type="Gene3D" id="3.40.190.290">
    <property type="match status" value="1"/>
</dbReference>
<dbReference type="PRINTS" id="PR00039">
    <property type="entry name" value="HTHLYSR"/>
</dbReference>
<dbReference type="InterPro" id="IPR005119">
    <property type="entry name" value="LysR_subst-bd"/>
</dbReference>
<sequence>MKKRYILLRGGCPLKIQTLEYLITLAESHSINEAAQKLYISQPSLTKALQLFEKEIGVQLFLRNKAGIQLTAAGKSILPEVKQVVSYYNHWLSLSNQRSPQVVDVFIQASFPNFLLPDVILDFKKRHPDIQVNCEITATPELHISQNVKRPALALFVCTKGNPAEAYSREQGNPPLILFQGEYCCLVNKHSRLAGRTSITPADLREYYLALRSHLDSPSLPLAPALNNIIPIVSPAHIIHMESVDSIINLVQSHTDVYALSYYPILMRYEGVAAGELTYIPFEADYTKGDFCLFYSEQACRQYPALQELVQAIQDASEQFLSETG</sequence>
<evidence type="ECO:0000259" key="5">
    <source>
        <dbReference type="PROSITE" id="PS50931"/>
    </source>
</evidence>
<dbReference type="AlphaFoldDB" id="A0AAX1KP72"/>
<dbReference type="PANTHER" id="PTHR30126">
    <property type="entry name" value="HTH-TYPE TRANSCRIPTIONAL REGULATOR"/>
    <property type="match status" value="1"/>
</dbReference>
<gene>
    <name evidence="6" type="ORF">I5Q84_10655</name>
</gene>
<dbReference type="Gene3D" id="1.10.10.10">
    <property type="entry name" value="Winged helix-like DNA-binding domain superfamily/Winged helix DNA-binding domain"/>
    <property type="match status" value="1"/>
</dbReference>
<dbReference type="InterPro" id="IPR036388">
    <property type="entry name" value="WH-like_DNA-bd_sf"/>
</dbReference>
<evidence type="ECO:0000256" key="4">
    <source>
        <dbReference type="ARBA" id="ARBA00023163"/>
    </source>
</evidence>
<dbReference type="PANTHER" id="PTHR30126:SF40">
    <property type="entry name" value="HTH-TYPE TRANSCRIPTIONAL REGULATOR GLTR"/>
    <property type="match status" value="1"/>
</dbReference>
<dbReference type="PROSITE" id="PS50931">
    <property type="entry name" value="HTH_LYSR"/>
    <property type="match status" value="1"/>
</dbReference>
<dbReference type="InterPro" id="IPR036390">
    <property type="entry name" value="WH_DNA-bd_sf"/>
</dbReference>
<dbReference type="Proteomes" id="UP000595792">
    <property type="component" value="Chromosome"/>
</dbReference>
<dbReference type="InterPro" id="IPR000847">
    <property type="entry name" value="LysR_HTH_N"/>
</dbReference>
<keyword evidence="3" id="KW-0238">DNA-binding</keyword>
<name>A0AAX1KP72_FLAPL</name>
<reference evidence="6 7" key="1">
    <citation type="submission" date="2020-11" db="EMBL/GenBank/DDBJ databases">
        <title>Closed and high quality bacterial genomes of the OMM12 community.</title>
        <authorList>
            <person name="Marbouty M."/>
            <person name="Lamy-Besnier Q."/>
            <person name="Debarbieux L."/>
            <person name="Koszul R."/>
        </authorList>
    </citation>
    <scope>NUCLEOTIDE SEQUENCE [LARGE SCALE GENOMIC DNA]</scope>
    <source>
        <strain evidence="6 7">YL31</strain>
    </source>
</reference>
<keyword evidence="2" id="KW-0805">Transcription regulation</keyword>
<dbReference type="KEGG" id="fpla:A4U99_16860"/>
<evidence type="ECO:0000313" key="6">
    <source>
        <dbReference type="EMBL" id="QQR07760.1"/>
    </source>
</evidence>
<dbReference type="GO" id="GO:0003700">
    <property type="term" value="F:DNA-binding transcription factor activity"/>
    <property type="evidence" value="ECO:0007669"/>
    <property type="project" value="InterPro"/>
</dbReference>
<evidence type="ECO:0000256" key="3">
    <source>
        <dbReference type="ARBA" id="ARBA00023125"/>
    </source>
</evidence>
<proteinExistence type="inferred from homology"/>
<feature type="domain" description="HTH lysR-type" evidence="5">
    <location>
        <begin position="14"/>
        <end position="71"/>
    </location>
</feature>
<dbReference type="Pfam" id="PF03466">
    <property type="entry name" value="LysR_substrate"/>
    <property type="match status" value="1"/>
</dbReference>
<accession>A0AAX1KP72</accession>
<comment type="similarity">
    <text evidence="1">Belongs to the LysR transcriptional regulatory family.</text>
</comment>
<evidence type="ECO:0000256" key="1">
    <source>
        <dbReference type="ARBA" id="ARBA00009437"/>
    </source>
</evidence>
<dbReference type="Pfam" id="PF00126">
    <property type="entry name" value="HTH_1"/>
    <property type="match status" value="1"/>
</dbReference>
<dbReference type="EMBL" id="CP065315">
    <property type="protein sequence ID" value="QQR07760.1"/>
    <property type="molecule type" value="Genomic_DNA"/>
</dbReference>
<dbReference type="SUPFAM" id="SSF46785">
    <property type="entry name" value="Winged helix' DNA-binding domain"/>
    <property type="match status" value="1"/>
</dbReference>